<dbReference type="OrthoDB" id="408631at2759"/>
<dbReference type="AlphaFoldDB" id="A0A8H5CLG5"/>
<feature type="chain" id="PRO_5034534604" description="Carboxylesterase type B domain-containing protein" evidence="1">
    <location>
        <begin position="23"/>
        <end position="132"/>
    </location>
</feature>
<evidence type="ECO:0000313" key="4">
    <source>
        <dbReference type="Proteomes" id="UP000559256"/>
    </source>
</evidence>
<keyword evidence="4" id="KW-1185">Reference proteome</keyword>
<dbReference type="EMBL" id="JAACJM010000149">
    <property type="protein sequence ID" value="KAF5343096.1"/>
    <property type="molecule type" value="Genomic_DNA"/>
</dbReference>
<name>A0A8H5CLG5_9AGAR</name>
<feature type="domain" description="Carboxylesterase type B" evidence="2">
    <location>
        <begin position="40"/>
        <end position="101"/>
    </location>
</feature>
<proteinExistence type="predicted"/>
<dbReference type="InterPro" id="IPR002018">
    <property type="entry name" value="CarbesteraseB"/>
</dbReference>
<dbReference type="Pfam" id="PF00135">
    <property type="entry name" value="COesterase"/>
    <property type="match status" value="1"/>
</dbReference>
<keyword evidence="1" id="KW-0732">Signal</keyword>
<comment type="caution">
    <text evidence="3">The sequence shown here is derived from an EMBL/GenBank/DDBJ whole genome shotgun (WGS) entry which is preliminary data.</text>
</comment>
<evidence type="ECO:0000259" key="2">
    <source>
        <dbReference type="Pfam" id="PF00135"/>
    </source>
</evidence>
<reference evidence="3 4" key="1">
    <citation type="journal article" date="2020" name="ISME J.">
        <title>Uncovering the hidden diversity of litter-decomposition mechanisms in mushroom-forming fungi.</title>
        <authorList>
            <person name="Floudas D."/>
            <person name="Bentzer J."/>
            <person name="Ahren D."/>
            <person name="Johansson T."/>
            <person name="Persson P."/>
            <person name="Tunlid A."/>
        </authorList>
    </citation>
    <scope>NUCLEOTIDE SEQUENCE [LARGE SCALE GENOMIC DNA]</scope>
    <source>
        <strain evidence="3 4">CBS 291.85</strain>
    </source>
</reference>
<organism evidence="3 4">
    <name type="scientific">Tetrapyrgos nigripes</name>
    <dbReference type="NCBI Taxonomy" id="182062"/>
    <lineage>
        <taxon>Eukaryota</taxon>
        <taxon>Fungi</taxon>
        <taxon>Dikarya</taxon>
        <taxon>Basidiomycota</taxon>
        <taxon>Agaricomycotina</taxon>
        <taxon>Agaricomycetes</taxon>
        <taxon>Agaricomycetidae</taxon>
        <taxon>Agaricales</taxon>
        <taxon>Marasmiineae</taxon>
        <taxon>Marasmiaceae</taxon>
        <taxon>Tetrapyrgos</taxon>
    </lineage>
</organism>
<protein>
    <recommendedName>
        <fullName evidence="2">Carboxylesterase type B domain-containing protein</fullName>
    </recommendedName>
</protein>
<dbReference type="Proteomes" id="UP000559256">
    <property type="component" value="Unassembled WGS sequence"/>
</dbReference>
<dbReference type="SUPFAM" id="SSF53474">
    <property type="entry name" value="alpha/beta-Hydrolases"/>
    <property type="match status" value="1"/>
</dbReference>
<dbReference type="InterPro" id="IPR029058">
    <property type="entry name" value="AB_hydrolase_fold"/>
</dbReference>
<dbReference type="Gene3D" id="3.40.50.1820">
    <property type="entry name" value="alpha/beta hydrolase"/>
    <property type="match status" value="1"/>
</dbReference>
<evidence type="ECO:0000313" key="3">
    <source>
        <dbReference type="EMBL" id="KAF5343096.1"/>
    </source>
</evidence>
<feature type="signal peptide" evidence="1">
    <location>
        <begin position="1"/>
        <end position="22"/>
    </location>
</feature>
<sequence length="132" mass="14349">MKGFKYLFLSWLPLLLIAQAAGLSARSIENSSSNDTRLIVDLGYAKYQGFFNETSSSIRFLGLRYAKSTAGSSRWKAPQTPDTTAGLQIANTQPAQCPQAPFGSAAGILSKIVAQVFRNAIKSLLRTRIVFS</sequence>
<accession>A0A8H5CLG5</accession>
<evidence type="ECO:0000256" key="1">
    <source>
        <dbReference type="SAM" id="SignalP"/>
    </source>
</evidence>
<gene>
    <name evidence="3" type="ORF">D9758_016005</name>
</gene>